<keyword evidence="3" id="KW-1003">Cell membrane</keyword>
<evidence type="ECO:0000259" key="9">
    <source>
        <dbReference type="PROSITE" id="PS50928"/>
    </source>
</evidence>
<evidence type="ECO:0000256" key="3">
    <source>
        <dbReference type="ARBA" id="ARBA00022475"/>
    </source>
</evidence>
<dbReference type="PANTHER" id="PTHR43227">
    <property type="entry name" value="BLL4140 PROTEIN"/>
    <property type="match status" value="1"/>
</dbReference>
<feature type="transmembrane region" description="Helical" evidence="7">
    <location>
        <begin position="240"/>
        <end position="261"/>
    </location>
</feature>
<feature type="transmembrane region" description="Helical" evidence="7">
    <location>
        <begin position="199"/>
        <end position="219"/>
    </location>
</feature>
<comment type="similarity">
    <text evidence="7">Belongs to the binding-protein-dependent transport system permease family.</text>
</comment>
<evidence type="ECO:0000256" key="4">
    <source>
        <dbReference type="ARBA" id="ARBA00022692"/>
    </source>
</evidence>
<proteinExistence type="inferred from homology"/>
<dbReference type="InterPro" id="IPR000515">
    <property type="entry name" value="MetI-like"/>
</dbReference>
<evidence type="ECO:0000256" key="1">
    <source>
        <dbReference type="ARBA" id="ARBA00004651"/>
    </source>
</evidence>
<dbReference type="InterPro" id="IPR035906">
    <property type="entry name" value="MetI-like_sf"/>
</dbReference>
<dbReference type="GO" id="GO:0005886">
    <property type="term" value="C:plasma membrane"/>
    <property type="evidence" value="ECO:0007669"/>
    <property type="project" value="UniProtKB-SubCell"/>
</dbReference>
<keyword evidence="2 7" id="KW-0813">Transport</keyword>
<accession>A0A6J4VJK7</accession>
<comment type="subcellular location">
    <subcellularLocation>
        <location evidence="1 7">Cell membrane</location>
        <topology evidence="1 7">Multi-pass membrane protein</topology>
    </subcellularLocation>
</comment>
<dbReference type="AlphaFoldDB" id="A0A6J4VJK7"/>
<dbReference type="Gene3D" id="1.10.3720.10">
    <property type="entry name" value="MetI-like"/>
    <property type="match status" value="1"/>
</dbReference>
<dbReference type="SUPFAM" id="SSF161098">
    <property type="entry name" value="MetI-like"/>
    <property type="match status" value="1"/>
</dbReference>
<dbReference type="PANTHER" id="PTHR43227:SF11">
    <property type="entry name" value="BLL4140 PROTEIN"/>
    <property type="match status" value="1"/>
</dbReference>
<evidence type="ECO:0000256" key="2">
    <source>
        <dbReference type="ARBA" id="ARBA00022448"/>
    </source>
</evidence>
<evidence type="ECO:0000256" key="6">
    <source>
        <dbReference type="ARBA" id="ARBA00023136"/>
    </source>
</evidence>
<keyword evidence="6 7" id="KW-0472">Membrane</keyword>
<dbReference type="CDD" id="cd06261">
    <property type="entry name" value="TM_PBP2"/>
    <property type="match status" value="1"/>
</dbReference>
<sequence length="328" mass="36511">MGTSVEAVPKDRGTPGYRVQPSTASRRRSGPGSLRDHWPLYLMAMPGIVSILVFGYGPLFGLVIAFLDYSPVRGVRDSEWVGLDNFRTAFDNPFFMSALWNSLIISSLKLTIGFPSAIVLALLLNEVRVRWFKGVIQTATILPFFVSWVVVGTMFRSLFAPDGVINEVRQVFLGIDQLIFLSDPEIFRWIIVFQDTWKAAGYFAVLYLAAMTAIDPVLYEAAEVDGASRWRQTLDITLPGIRTTMVTLFVLLSGYLIFAGWEQIIVMYNPSVYSTADVLETFSLRLALSQGQYGLATAVGLFQSVIGLGLVLITNWLARRYSEQGGLF</sequence>
<protein>
    <submittedName>
        <fullName evidence="10">ABC transporter, permease protein 1 (Cluster 1, maltose/g3p/polyamine/iron)</fullName>
    </submittedName>
</protein>
<dbReference type="GO" id="GO:0055085">
    <property type="term" value="P:transmembrane transport"/>
    <property type="evidence" value="ECO:0007669"/>
    <property type="project" value="InterPro"/>
</dbReference>
<feature type="transmembrane region" description="Helical" evidence="7">
    <location>
        <begin position="103"/>
        <end position="124"/>
    </location>
</feature>
<gene>
    <name evidence="10" type="ORF">AVDCRST_MAG33-3010</name>
</gene>
<dbReference type="InterPro" id="IPR050809">
    <property type="entry name" value="UgpAE/MalFG_permease"/>
</dbReference>
<feature type="transmembrane region" description="Helical" evidence="7">
    <location>
        <begin position="293"/>
        <end position="318"/>
    </location>
</feature>
<organism evidence="10">
    <name type="scientific">uncultured Thermomicrobiales bacterium</name>
    <dbReference type="NCBI Taxonomy" id="1645740"/>
    <lineage>
        <taxon>Bacteria</taxon>
        <taxon>Pseudomonadati</taxon>
        <taxon>Thermomicrobiota</taxon>
        <taxon>Thermomicrobia</taxon>
        <taxon>Thermomicrobiales</taxon>
        <taxon>environmental samples</taxon>
    </lineage>
</organism>
<feature type="domain" description="ABC transmembrane type-1" evidence="9">
    <location>
        <begin position="99"/>
        <end position="314"/>
    </location>
</feature>
<feature type="transmembrane region" description="Helical" evidence="7">
    <location>
        <begin position="38"/>
        <end position="67"/>
    </location>
</feature>
<feature type="transmembrane region" description="Helical" evidence="7">
    <location>
        <begin position="131"/>
        <end position="151"/>
    </location>
</feature>
<evidence type="ECO:0000256" key="5">
    <source>
        <dbReference type="ARBA" id="ARBA00022989"/>
    </source>
</evidence>
<dbReference type="PROSITE" id="PS50928">
    <property type="entry name" value="ABC_TM1"/>
    <property type="match status" value="1"/>
</dbReference>
<name>A0A6J4VJK7_9BACT</name>
<keyword evidence="4 7" id="KW-0812">Transmembrane</keyword>
<feature type="region of interest" description="Disordered" evidence="8">
    <location>
        <begin position="1"/>
        <end position="32"/>
    </location>
</feature>
<evidence type="ECO:0000256" key="8">
    <source>
        <dbReference type="SAM" id="MobiDB-lite"/>
    </source>
</evidence>
<dbReference type="Pfam" id="PF00528">
    <property type="entry name" value="BPD_transp_1"/>
    <property type="match status" value="1"/>
</dbReference>
<evidence type="ECO:0000256" key="7">
    <source>
        <dbReference type="RuleBase" id="RU363032"/>
    </source>
</evidence>
<evidence type="ECO:0000313" key="10">
    <source>
        <dbReference type="EMBL" id="CAA9575540.1"/>
    </source>
</evidence>
<dbReference type="EMBL" id="CADCWK010000376">
    <property type="protein sequence ID" value="CAA9575540.1"/>
    <property type="molecule type" value="Genomic_DNA"/>
</dbReference>
<keyword evidence="5 7" id="KW-1133">Transmembrane helix</keyword>
<reference evidence="10" key="1">
    <citation type="submission" date="2020-02" db="EMBL/GenBank/DDBJ databases">
        <authorList>
            <person name="Meier V. D."/>
        </authorList>
    </citation>
    <scope>NUCLEOTIDE SEQUENCE</scope>
    <source>
        <strain evidence="10">AVDCRST_MAG33</strain>
    </source>
</reference>